<dbReference type="Proteomes" id="UP000325577">
    <property type="component" value="Linkage Group LG9"/>
</dbReference>
<protein>
    <submittedName>
        <fullName evidence="2">Uncharacterized protein</fullName>
    </submittedName>
</protein>
<dbReference type="AlphaFoldDB" id="A0A5J4ZBU6"/>
<proteinExistence type="predicted"/>
<evidence type="ECO:0000256" key="1">
    <source>
        <dbReference type="SAM" id="MobiDB-lite"/>
    </source>
</evidence>
<evidence type="ECO:0000313" key="2">
    <source>
        <dbReference type="EMBL" id="KAA8515194.1"/>
    </source>
</evidence>
<gene>
    <name evidence="2" type="ORF">F0562_018373</name>
</gene>
<reference evidence="2 3" key="1">
    <citation type="submission" date="2019-09" db="EMBL/GenBank/DDBJ databases">
        <title>A chromosome-level genome assembly of the Chinese tupelo Nyssa sinensis.</title>
        <authorList>
            <person name="Yang X."/>
            <person name="Kang M."/>
            <person name="Yang Y."/>
            <person name="Xiong H."/>
            <person name="Wang M."/>
            <person name="Zhang Z."/>
            <person name="Wang Z."/>
            <person name="Wu H."/>
            <person name="Ma T."/>
            <person name="Liu J."/>
            <person name="Xi Z."/>
        </authorList>
    </citation>
    <scope>NUCLEOTIDE SEQUENCE [LARGE SCALE GENOMIC DNA]</scope>
    <source>
        <strain evidence="2">J267</strain>
        <tissue evidence="2">Leaf</tissue>
    </source>
</reference>
<dbReference type="OrthoDB" id="1427903at2759"/>
<accession>A0A5J4ZBU6</accession>
<feature type="compositionally biased region" description="Acidic residues" evidence="1">
    <location>
        <begin position="198"/>
        <end position="210"/>
    </location>
</feature>
<keyword evidence="3" id="KW-1185">Reference proteome</keyword>
<name>A0A5J4ZBU6_9ASTE</name>
<sequence length="268" mass="29721">MIQPRAKKDRPATMAVPHACEYHLLYCLIANLHCSLSVAGSGFVASGGCGFDRRYRSSVIVSFVRVGLALTILSDVLGSNDKMLVESDKDILRMFEIHNIRKIKLYVDIMCSTLSQFRDVGMFLVTSSLLATSTVLTSTADCNDNISDSGDVEEYSEGIYELSSEDDDLDMNKTDCGENIGKNNSYFTIEHDDGLSDFESDDDVEYDPSTDDSSSNEEGSIGKSVARVFDQNLYGKEFNVREGSKIMLKVGQLFENVDKFRQVLQVVV</sequence>
<organism evidence="2 3">
    <name type="scientific">Nyssa sinensis</name>
    <dbReference type="NCBI Taxonomy" id="561372"/>
    <lineage>
        <taxon>Eukaryota</taxon>
        <taxon>Viridiplantae</taxon>
        <taxon>Streptophyta</taxon>
        <taxon>Embryophyta</taxon>
        <taxon>Tracheophyta</taxon>
        <taxon>Spermatophyta</taxon>
        <taxon>Magnoliopsida</taxon>
        <taxon>eudicotyledons</taxon>
        <taxon>Gunneridae</taxon>
        <taxon>Pentapetalae</taxon>
        <taxon>asterids</taxon>
        <taxon>Cornales</taxon>
        <taxon>Nyssaceae</taxon>
        <taxon>Nyssa</taxon>
    </lineage>
</organism>
<feature type="region of interest" description="Disordered" evidence="1">
    <location>
        <begin position="198"/>
        <end position="221"/>
    </location>
</feature>
<evidence type="ECO:0000313" key="3">
    <source>
        <dbReference type="Proteomes" id="UP000325577"/>
    </source>
</evidence>
<dbReference type="EMBL" id="CM018052">
    <property type="protein sequence ID" value="KAA8515194.1"/>
    <property type="molecule type" value="Genomic_DNA"/>
</dbReference>